<reference evidence="6 7" key="1">
    <citation type="submission" date="2023-03" db="EMBL/GenBank/DDBJ databases">
        <title>Draft genome sequence of type strain Streptomyces ferralitis JCM 14344.</title>
        <authorList>
            <person name="Klaysubun C."/>
            <person name="Duangmal K."/>
        </authorList>
    </citation>
    <scope>NUCLEOTIDE SEQUENCE [LARGE SCALE GENOMIC DNA]</scope>
    <source>
        <strain evidence="6 7">JCM 14344</strain>
    </source>
</reference>
<keyword evidence="2" id="KW-0119">Carbohydrate metabolism</keyword>
<dbReference type="PANTHER" id="PTHR35040">
    <property type="match status" value="1"/>
</dbReference>
<keyword evidence="4" id="KW-0732">Signal</keyword>
<evidence type="ECO:0000256" key="3">
    <source>
        <dbReference type="SAM" id="MobiDB-lite"/>
    </source>
</evidence>
<dbReference type="SUPFAM" id="SSF49265">
    <property type="entry name" value="Fibronectin type III"/>
    <property type="match status" value="1"/>
</dbReference>
<dbReference type="PANTHER" id="PTHR35040:SF7">
    <property type="entry name" value="FIBRONECTIN TYPE-III DOMAIN-CONTAINING PROTEIN-RELATED"/>
    <property type="match status" value="1"/>
</dbReference>
<comment type="caution">
    <text evidence="6">The sequence shown here is derived from an EMBL/GenBank/DDBJ whole genome shotgun (WGS) entry which is preliminary data.</text>
</comment>
<dbReference type="InterPro" id="IPR013783">
    <property type="entry name" value="Ig-like_fold"/>
</dbReference>
<evidence type="ECO:0000256" key="1">
    <source>
        <dbReference type="ARBA" id="ARBA00023295"/>
    </source>
</evidence>
<dbReference type="InterPro" id="IPR036116">
    <property type="entry name" value="FN3_sf"/>
</dbReference>
<feature type="signal peptide" evidence="4">
    <location>
        <begin position="1"/>
        <end position="24"/>
    </location>
</feature>
<feature type="chain" id="PRO_5045682888" evidence="4">
    <location>
        <begin position="25"/>
        <end position="614"/>
    </location>
</feature>
<evidence type="ECO:0000313" key="6">
    <source>
        <dbReference type="EMBL" id="MDF2255842.1"/>
    </source>
</evidence>
<dbReference type="SMART" id="SM00060">
    <property type="entry name" value="FN3"/>
    <property type="match status" value="2"/>
</dbReference>
<keyword evidence="1" id="KW-0326">Glycosidase</keyword>
<dbReference type="PROSITE" id="PS50853">
    <property type="entry name" value="FN3"/>
    <property type="match status" value="2"/>
</dbReference>
<dbReference type="CDD" id="cd00063">
    <property type="entry name" value="FN3"/>
    <property type="match status" value="2"/>
</dbReference>
<keyword evidence="1" id="KW-0378">Hydrolase</keyword>
<protein>
    <submittedName>
        <fullName evidence="6">Spherulation-specific family 4 protein</fullName>
    </submittedName>
</protein>
<gene>
    <name evidence="6" type="ORF">P2L57_08915</name>
</gene>
<dbReference type="InterPro" id="IPR021986">
    <property type="entry name" value="Spherulin4"/>
</dbReference>
<organism evidence="6 7">
    <name type="scientific">Streptantibioticus ferralitis</name>
    <dbReference type="NCBI Taxonomy" id="236510"/>
    <lineage>
        <taxon>Bacteria</taxon>
        <taxon>Bacillati</taxon>
        <taxon>Actinomycetota</taxon>
        <taxon>Actinomycetes</taxon>
        <taxon>Kitasatosporales</taxon>
        <taxon>Streptomycetaceae</taxon>
        <taxon>Streptantibioticus</taxon>
    </lineage>
</organism>
<evidence type="ECO:0000256" key="4">
    <source>
        <dbReference type="SAM" id="SignalP"/>
    </source>
</evidence>
<feature type="domain" description="Fibronectin type-III" evidence="5">
    <location>
        <begin position="294"/>
        <end position="383"/>
    </location>
</feature>
<dbReference type="EMBL" id="JARHTQ010000004">
    <property type="protein sequence ID" value="MDF2255842.1"/>
    <property type="molecule type" value="Genomic_DNA"/>
</dbReference>
<dbReference type="Proteomes" id="UP001220022">
    <property type="component" value="Unassembled WGS sequence"/>
</dbReference>
<sequence length="614" mass="64572">MSHLLSRWRRLGAAVIASALTACAAPAADTTSILGQRTPTPRLGQRIAVPAYMPASDTTSWNELSNAGSQLGLLDGGLGSSAISTIRHHGTKVVGYVDTGWFGFRGKPTADGRTDATSWLVQAEQGVDALYSRYGSSLDGIFFDDATTTCGPRPGSYEYVDYYRRLNDFVHTTHRGSLTVANPNAPVPQCYENAADVLVTFEGTEREYLNPSAANAPVPWQLHGDPDKFWNIVHDVRQSDLPKVITKSKQNNAGYLYATDRAGTSAPYQAMPTPSYFNTELADSKVPDSQTPVTPGGLTASYATATTATLRWASAPTTGAVGYDVYANNVKIGSLRNSSPSAEQFTATGLTPATRYTFTVRSRDMAGTQSSASPGTTVTTRSPDGVAPTAPRGLADSDLKATSTTLSWAASTPTPSAALASYDVSENGTHLLTLAPSTTRITLGGLNPAKTYSFTVTATDTTGAASAASNTLSVTTPPQPAAHIVNPSITHTSNAITFQAKYTLPYTVKNVFIDTDANTSTGCAIATGTADIGADYRIENNTLYHYAGQTASSCKWSPVTSVTPVITDTDGLHTWTIPISALHLPGSSISAIFNGSDSSNSLGDYSTTTTLTLS</sequence>
<dbReference type="Pfam" id="PF12138">
    <property type="entry name" value="Spherulin4"/>
    <property type="match status" value="1"/>
</dbReference>
<dbReference type="InterPro" id="IPR003961">
    <property type="entry name" value="FN3_dom"/>
</dbReference>
<feature type="domain" description="Fibronectin type-III" evidence="5">
    <location>
        <begin position="387"/>
        <end position="479"/>
    </location>
</feature>
<accession>A0ABT5YWR9</accession>
<feature type="compositionally biased region" description="Polar residues" evidence="3">
    <location>
        <begin position="367"/>
        <end position="382"/>
    </location>
</feature>
<dbReference type="RefSeq" id="WP_275811030.1">
    <property type="nucleotide sequence ID" value="NZ_BAAANM010000019.1"/>
</dbReference>
<keyword evidence="7" id="KW-1185">Reference proteome</keyword>
<keyword evidence="2" id="KW-0624">Polysaccharide degradation</keyword>
<evidence type="ECO:0000313" key="7">
    <source>
        <dbReference type="Proteomes" id="UP001220022"/>
    </source>
</evidence>
<proteinExistence type="predicted"/>
<dbReference type="Gene3D" id="2.60.40.10">
    <property type="entry name" value="Immunoglobulins"/>
    <property type="match status" value="2"/>
</dbReference>
<evidence type="ECO:0000256" key="2">
    <source>
        <dbReference type="ARBA" id="ARBA00023326"/>
    </source>
</evidence>
<dbReference type="PROSITE" id="PS51257">
    <property type="entry name" value="PROKAR_LIPOPROTEIN"/>
    <property type="match status" value="1"/>
</dbReference>
<dbReference type="Pfam" id="PF00041">
    <property type="entry name" value="fn3"/>
    <property type="match status" value="2"/>
</dbReference>
<feature type="region of interest" description="Disordered" evidence="3">
    <location>
        <begin position="363"/>
        <end position="398"/>
    </location>
</feature>
<name>A0ABT5YWR9_9ACTN</name>
<evidence type="ECO:0000259" key="5">
    <source>
        <dbReference type="PROSITE" id="PS50853"/>
    </source>
</evidence>